<evidence type="ECO:0000256" key="1">
    <source>
        <dbReference type="SAM" id="SignalP"/>
    </source>
</evidence>
<dbReference type="AlphaFoldDB" id="A0AAN9PDR8"/>
<feature type="signal peptide" evidence="1">
    <location>
        <begin position="1"/>
        <end position="29"/>
    </location>
</feature>
<dbReference type="EMBL" id="JAYKXN010000004">
    <property type="protein sequence ID" value="KAK7295038.1"/>
    <property type="molecule type" value="Genomic_DNA"/>
</dbReference>
<proteinExistence type="predicted"/>
<feature type="chain" id="PRO_5042871089" evidence="1">
    <location>
        <begin position="30"/>
        <end position="93"/>
    </location>
</feature>
<name>A0AAN9PDR8_CLITE</name>
<comment type="caution">
    <text evidence="2">The sequence shown here is derived from an EMBL/GenBank/DDBJ whole genome shotgun (WGS) entry which is preliminary data.</text>
</comment>
<accession>A0AAN9PDR8</accession>
<keyword evidence="1" id="KW-0732">Signal</keyword>
<keyword evidence="3" id="KW-1185">Reference proteome</keyword>
<evidence type="ECO:0000313" key="3">
    <source>
        <dbReference type="Proteomes" id="UP001359559"/>
    </source>
</evidence>
<evidence type="ECO:0000313" key="2">
    <source>
        <dbReference type="EMBL" id="KAK7295038.1"/>
    </source>
</evidence>
<protein>
    <submittedName>
        <fullName evidence="2">Uncharacterized protein</fullName>
    </submittedName>
</protein>
<reference evidence="2 3" key="1">
    <citation type="submission" date="2024-01" db="EMBL/GenBank/DDBJ databases">
        <title>The genomes of 5 underutilized Papilionoideae crops provide insights into root nodulation and disease resistance.</title>
        <authorList>
            <person name="Yuan L."/>
        </authorList>
    </citation>
    <scope>NUCLEOTIDE SEQUENCE [LARGE SCALE GENOMIC DNA]</scope>
    <source>
        <strain evidence="2">LY-2023</strain>
        <tissue evidence="2">Leaf</tissue>
    </source>
</reference>
<gene>
    <name evidence="2" type="ORF">RJT34_17941</name>
</gene>
<organism evidence="2 3">
    <name type="scientific">Clitoria ternatea</name>
    <name type="common">Butterfly pea</name>
    <dbReference type="NCBI Taxonomy" id="43366"/>
    <lineage>
        <taxon>Eukaryota</taxon>
        <taxon>Viridiplantae</taxon>
        <taxon>Streptophyta</taxon>
        <taxon>Embryophyta</taxon>
        <taxon>Tracheophyta</taxon>
        <taxon>Spermatophyta</taxon>
        <taxon>Magnoliopsida</taxon>
        <taxon>eudicotyledons</taxon>
        <taxon>Gunneridae</taxon>
        <taxon>Pentapetalae</taxon>
        <taxon>rosids</taxon>
        <taxon>fabids</taxon>
        <taxon>Fabales</taxon>
        <taxon>Fabaceae</taxon>
        <taxon>Papilionoideae</taxon>
        <taxon>50 kb inversion clade</taxon>
        <taxon>NPAAA clade</taxon>
        <taxon>indigoferoid/millettioid clade</taxon>
        <taxon>Phaseoleae</taxon>
        <taxon>Clitoria</taxon>
    </lineage>
</organism>
<dbReference type="Proteomes" id="UP001359559">
    <property type="component" value="Unassembled WGS sequence"/>
</dbReference>
<sequence>MGATTTLGMAASMVVETLVAVVMIMEAQGGTSGGGGGGDSGDGDNNEGMVAAMMWGLKHSFTKKVVLVPEEWISKKSKVKCVRPKASLEGSGK</sequence>